<dbReference type="RefSeq" id="WP_368803918.1">
    <property type="nucleotide sequence ID" value="NZ_JAZHFV010000005.1"/>
</dbReference>
<evidence type="ECO:0000313" key="3">
    <source>
        <dbReference type="EMBL" id="MEX4008943.1"/>
    </source>
</evidence>
<evidence type="ECO:0000313" key="4">
    <source>
        <dbReference type="Proteomes" id="UP001559025"/>
    </source>
</evidence>
<proteinExistence type="inferred from homology"/>
<feature type="signal peptide" evidence="2">
    <location>
        <begin position="1"/>
        <end position="24"/>
    </location>
</feature>
<dbReference type="EMBL" id="JAZHFV010000005">
    <property type="protein sequence ID" value="MEX4008943.1"/>
    <property type="molecule type" value="Genomic_DNA"/>
</dbReference>
<dbReference type="PANTHER" id="PTHR36512:SF3">
    <property type="entry name" value="BLR5678 PROTEIN"/>
    <property type="match status" value="1"/>
</dbReference>
<keyword evidence="2" id="KW-0732">Signal</keyword>
<dbReference type="InterPro" id="IPR005321">
    <property type="entry name" value="Peptidase_S58_DmpA"/>
</dbReference>
<sequence length="374" mass="38130">MSFKITLKSALVAGGMLAAGLAHAQAPIPVVDLKTGPNNAITDVPGILVGHSTRKDAQTGTTALLFPEGALMGMSPSGGAPGTRLAALLTAQHQDAQRVVMHGLTLSGGSIYGLDTACGVVKFLDEKGWTYGGRAHVPGAIIFDLGRSDVDAPPGRGDKPCEDGYVAASNAKDGPVEQGSVGAGTGARAAGMKSGLGTASAVMADGTVVGALVVVNPAGRVYNVNANCELYTLWLELDDEFGDIKVPPQGCSTSPKDMELIRPGENTTIGVVATSAPLTAGQTERLAIVANDGMARAIRPAHSTSDGDTVFAVTLGDDPSTVAQSNFVEASQFRDILSVAADVYARAITHAVLNADPELGETYCVRFPGACSGE</sequence>
<comment type="caution">
    <text evidence="3">The sequence shown here is derived from an EMBL/GenBank/DDBJ whole genome shotgun (WGS) entry which is preliminary data.</text>
</comment>
<evidence type="ECO:0000256" key="1">
    <source>
        <dbReference type="ARBA" id="ARBA00007068"/>
    </source>
</evidence>
<dbReference type="CDD" id="cd02252">
    <property type="entry name" value="nylC_like"/>
    <property type="match status" value="1"/>
</dbReference>
<keyword evidence="4" id="KW-1185">Reference proteome</keyword>
<gene>
    <name evidence="3" type="ORF">V1479_16660</name>
</gene>
<accession>A0ABV3WW85</accession>
<dbReference type="InterPro" id="IPR016117">
    <property type="entry name" value="ArgJ-like_dom_sf"/>
</dbReference>
<dbReference type="Proteomes" id="UP001559025">
    <property type="component" value="Unassembled WGS sequence"/>
</dbReference>
<dbReference type="PANTHER" id="PTHR36512">
    <property type="entry name" value="D-AMINOPEPTIDASE"/>
    <property type="match status" value="1"/>
</dbReference>
<feature type="chain" id="PRO_5045807964" evidence="2">
    <location>
        <begin position="25"/>
        <end position="374"/>
    </location>
</feature>
<organism evidence="3 4">
    <name type="scientific">Neoaquamicrobium sediminum</name>
    <dbReference type="NCBI Taxonomy" id="1849104"/>
    <lineage>
        <taxon>Bacteria</taxon>
        <taxon>Pseudomonadati</taxon>
        <taxon>Pseudomonadota</taxon>
        <taxon>Alphaproteobacteria</taxon>
        <taxon>Hyphomicrobiales</taxon>
        <taxon>Phyllobacteriaceae</taxon>
        <taxon>Neoaquamicrobium</taxon>
    </lineage>
</organism>
<name>A0ABV3WW85_9HYPH</name>
<dbReference type="Gene3D" id="3.60.70.12">
    <property type="entry name" value="L-amino peptidase D-ALA esterase/amidase"/>
    <property type="match status" value="1"/>
</dbReference>
<comment type="similarity">
    <text evidence="1">Belongs to the peptidase S58 family.</text>
</comment>
<dbReference type="SUPFAM" id="SSF56266">
    <property type="entry name" value="DmpA/ArgJ-like"/>
    <property type="match status" value="1"/>
</dbReference>
<evidence type="ECO:0000256" key="2">
    <source>
        <dbReference type="SAM" id="SignalP"/>
    </source>
</evidence>
<protein>
    <submittedName>
        <fullName evidence="3">P1 family peptidase</fullName>
    </submittedName>
</protein>
<reference evidence="3 4" key="1">
    <citation type="submission" date="2024-01" db="EMBL/GenBank/DDBJ databases">
        <title>New evidence supports the origin of RcGTA from prophage.</title>
        <authorList>
            <person name="Xu Y."/>
            <person name="Liu B."/>
            <person name="Chen F."/>
        </authorList>
    </citation>
    <scope>NUCLEOTIDE SEQUENCE [LARGE SCALE GENOMIC DNA]</scope>
    <source>
        <strain evidence="3 4">CBW1107-2</strain>
    </source>
</reference>
<dbReference type="Pfam" id="PF03576">
    <property type="entry name" value="Peptidase_S58"/>
    <property type="match status" value="1"/>
</dbReference>